<keyword evidence="6" id="KW-0051">Antiviral defense</keyword>
<evidence type="ECO:0000256" key="2">
    <source>
        <dbReference type="ARBA" id="ARBA00022475"/>
    </source>
</evidence>
<dbReference type="EMBL" id="CP051151">
    <property type="protein sequence ID" value="QLY40156.1"/>
    <property type="molecule type" value="Genomic_DNA"/>
</dbReference>
<feature type="transmembrane region" description="Helical" evidence="8">
    <location>
        <begin position="62"/>
        <end position="87"/>
    </location>
</feature>
<dbReference type="KEGG" id="tbk:HF295_04480"/>
<dbReference type="InterPro" id="IPR043760">
    <property type="entry name" value="PycTM_dom"/>
</dbReference>
<evidence type="ECO:0000256" key="3">
    <source>
        <dbReference type="ARBA" id="ARBA00022692"/>
    </source>
</evidence>
<keyword evidence="7 8" id="KW-0472">Membrane</keyword>
<dbReference type="Proteomes" id="UP000512167">
    <property type="component" value="Chromosome"/>
</dbReference>
<evidence type="ECO:0000256" key="8">
    <source>
        <dbReference type="SAM" id="Phobius"/>
    </source>
</evidence>
<keyword evidence="11" id="KW-1185">Reference proteome</keyword>
<evidence type="ECO:0000313" key="10">
    <source>
        <dbReference type="EMBL" id="QLY40156.1"/>
    </source>
</evidence>
<evidence type="ECO:0000256" key="1">
    <source>
        <dbReference type="ARBA" id="ARBA00004236"/>
    </source>
</evidence>
<feature type="transmembrane region" description="Helical" evidence="8">
    <location>
        <begin position="155"/>
        <end position="173"/>
    </location>
</feature>
<name>A0A7L6N1L3_9MOLU</name>
<keyword evidence="3 8" id="KW-0812">Transmembrane</keyword>
<proteinExistence type="predicted"/>
<gene>
    <name evidence="10" type="ORF">HF295_04480</name>
</gene>
<dbReference type="Pfam" id="PF18967">
    <property type="entry name" value="PycTM"/>
    <property type="match status" value="1"/>
</dbReference>
<evidence type="ECO:0000256" key="5">
    <source>
        <dbReference type="ARBA" id="ARBA00022989"/>
    </source>
</evidence>
<keyword evidence="2" id="KW-1003">Cell membrane</keyword>
<evidence type="ECO:0000259" key="9">
    <source>
        <dbReference type="Pfam" id="PF18967"/>
    </source>
</evidence>
<evidence type="ECO:0000256" key="6">
    <source>
        <dbReference type="ARBA" id="ARBA00023118"/>
    </source>
</evidence>
<evidence type="ECO:0000256" key="4">
    <source>
        <dbReference type="ARBA" id="ARBA00022741"/>
    </source>
</evidence>
<evidence type="ECO:0000256" key="7">
    <source>
        <dbReference type="ARBA" id="ARBA00023136"/>
    </source>
</evidence>
<feature type="transmembrane region" description="Helical" evidence="8">
    <location>
        <begin position="32"/>
        <end position="50"/>
    </location>
</feature>
<feature type="domain" description="Pycsar effector protein" evidence="9">
    <location>
        <begin position="15"/>
        <end position="172"/>
    </location>
</feature>
<sequence length="174" mass="19287">MGNRVENVFDKETSLRMLEIVNSWIRAADSKTSILVAFIGLIVGLSASTYGKLSELLVNGSIPLITIVIVFGLAYLVILGLTIFNLVSVFIARTKNVDIFSDNLFSFVSIAEMDDEDFIKETKEVDEKKAREMILSQISINSKIAISKMRYFNDALKYGIALIPLTIVLMLLAG</sequence>
<keyword evidence="4" id="KW-0547">Nucleotide-binding</keyword>
<reference evidence="10 11" key="1">
    <citation type="submission" date="2020-04" db="EMBL/GenBank/DDBJ databases">
        <authorList>
            <person name="Zheng R.K."/>
            <person name="Sun C.M."/>
        </authorList>
    </citation>
    <scope>NUCLEOTIDE SEQUENCE [LARGE SCALE GENOMIC DNA]</scope>
    <source>
        <strain evidence="11">zrk29</strain>
    </source>
</reference>
<organism evidence="10 11">
    <name type="scientific">Hujiaoplasma nucleasis</name>
    <dbReference type="NCBI Taxonomy" id="2725268"/>
    <lineage>
        <taxon>Bacteria</taxon>
        <taxon>Bacillati</taxon>
        <taxon>Mycoplasmatota</taxon>
        <taxon>Mollicutes</taxon>
        <taxon>Candidatus Izemoplasmatales</taxon>
        <taxon>Hujiaoplasmataceae</taxon>
        <taxon>Hujiaoplasma</taxon>
    </lineage>
</organism>
<protein>
    <recommendedName>
        <fullName evidence="9">Pycsar effector protein domain-containing protein</fullName>
    </recommendedName>
</protein>
<dbReference type="RefSeq" id="WP_312030982.1">
    <property type="nucleotide sequence ID" value="NZ_CP051151.1"/>
</dbReference>
<accession>A0A7L6N1L3</accession>
<evidence type="ECO:0000313" key="11">
    <source>
        <dbReference type="Proteomes" id="UP000512167"/>
    </source>
</evidence>
<comment type="subcellular location">
    <subcellularLocation>
        <location evidence="1">Cell membrane</location>
    </subcellularLocation>
</comment>
<dbReference type="AlphaFoldDB" id="A0A7L6N1L3"/>
<keyword evidence="5 8" id="KW-1133">Transmembrane helix</keyword>